<evidence type="ECO:0000313" key="3">
    <source>
        <dbReference type="Proteomes" id="UP000177515"/>
    </source>
</evidence>
<dbReference type="Gene3D" id="2.40.360.20">
    <property type="match status" value="1"/>
</dbReference>
<keyword evidence="3" id="KW-1185">Reference proteome</keyword>
<dbReference type="RefSeq" id="WP_071015745.1">
    <property type="nucleotide sequence ID" value="NZ_CP017754.1"/>
</dbReference>
<evidence type="ECO:0000256" key="1">
    <source>
        <dbReference type="SAM" id="SignalP"/>
    </source>
</evidence>
<reference evidence="2 3" key="1">
    <citation type="submission" date="2016-10" db="EMBL/GenBank/DDBJ databases">
        <title>Complete genome sequences of three Cupriavidus strains isolated from various Malaysian environments.</title>
        <authorList>
            <person name="Abdullah A.A.-A."/>
            <person name="Shafie N.A.H."/>
            <person name="Lau N.S."/>
        </authorList>
    </citation>
    <scope>NUCLEOTIDE SEQUENCE [LARGE SCALE GENOMIC DNA]</scope>
    <source>
        <strain evidence="2 3">USMAA1020</strain>
    </source>
</reference>
<protein>
    <submittedName>
        <fullName evidence="2">Uncharacterized protein</fullName>
    </submittedName>
</protein>
<feature type="chain" id="PRO_5045397686" evidence="1">
    <location>
        <begin position="37"/>
        <end position="299"/>
    </location>
</feature>
<name>A0ABM6F7U3_9BURK</name>
<evidence type="ECO:0000313" key="2">
    <source>
        <dbReference type="EMBL" id="AOZ07669.1"/>
    </source>
</evidence>
<dbReference type="Proteomes" id="UP000177515">
    <property type="component" value="Chromosome 1"/>
</dbReference>
<gene>
    <name evidence="2" type="ORF">BKK80_18915</name>
</gene>
<sequence>MYRPRTFLPVPPSSRLTPCLAALATVFAAAGTPARAEDAAPARDTGVCRTAWFAHGGHVQMEADGNMPLSRRSTQQPPRATAAGCEVEIEIRSKTALAALMGPPIVTEQQQRVLIQPPADGQQASVTGSAMVNAWGPHARLYGMTTIDGLGLLDYQYRGQDLREGSMLDGETVDSSASFTIYARESGEEVGKLVAPHATVEISVRQVGKRRVIQTALGPSECLPIRYVRTTSVGRLIVAGVQVLTEPSRMSVTDWFCPAEGFVMRQDIVEGGEAQRIDTTMADRAQAPAPAPASPRTSD</sequence>
<organism evidence="2 3">
    <name type="scientific">Cupriavidus malaysiensis</name>
    <dbReference type="NCBI Taxonomy" id="367825"/>
    <lineage>
        <taxon>Bacteria</taxon>
        <taxon>Pseudomonadati</taxon>
        <taxon>Pseudomonadota</taxon>
        <taxon>Betaproteobacteria</taxon>
        <taxon>Burkholderiales</taxon>
        <taxon>Burkholderiaceae</taxon>
        <taxon>Cupriavidus</taxon>
    </lineage>
</organism>
<accession>A0ABM6F7U3</accession>
<dbReference type="EMBL" id="CP017754">
    <property type="protein sequence ID" value="AOZ07669.1"/>
    <property type="molecule type" value="Genomic_DNA"/>
</dbReference>
<feature type="signal peptide" evidence="1">
    <location>
        <begin position="1"/>
        <end position="36"/>
    </location>
</feature>
<keyword evidence="1" id="KW-0732">Signal</keyword>
<proteinExistence type="predicted"/>